<sequence length="226" mass="26787">MCFMTYVSTYRTCSRFPFTHNFNVNLLPKFIEEVDLVRYRLPKWHINHNPSKPKPCSITSCPITLNEILQQSSNYGDAFPPKLQRQVHQFYPDWDNSNCFFGQRHIISPLLHNQRFIIEQVVSLLYHSIHIPLTPKPNKKHSIWQKRDPINIKRCPYPMDKPIHNVPWWVCPQNITNQRVFPEIELYLNIHDRELQQSCIILNDSVQYLLVIPPVLLNPLPSLLIN</sequence>
<accession>A0AAW1J688</accession>
<evidence type="ECO:0000313" key="2">
    <source>
        <dbReference type="Proteomes" id="UP001443914"/>
    </source>
</evidence>
<keyword evidence="2" id="KW-1185">Reference proteome</keyword>
<name>A0AAW1J688_SAPOF</name>
<proteinExistence type="predicted"/>
<dbReference type="Proteomes" id="UP001443914">
    <property type="component" value="Unassembled WGS sequence"/>
</dbReference>
<organism evidence="1 2">
    <name type="scientific">Saponaria officinalis</name>
    <name type="common">Common soapwort</name>
    <name type="synonym">Lychnis saponaria</name>
    <dbReference type="NCBI Taxonomy" id="3572"/>
    <lineage>
        <taxon>Eukaryota</taxon>
        <taxon>Viridiplantae</taxon>
        <taxon>Streptophyta</taxon>
        <taxon>Embryophyta</taxon>
        <taxon>Tracheophyta</taxon>
        <taxon>Spermatophyta</taxon>
        <taxon>Magnoliopsida</taxon>
        <taxon>eudicotyledons</taxon>
        <taxon>Gunneridae</taxon>
        <taxon>Pentapetalae</taxon>
        <taxon>Caryophyllales</taxon>
        <taxon>Caryophyllaceae</taxon>
        <taxon>Caryophylleae</taxon>
        <taxon>Saponaria</taxon>
    </lineage>
</organism>
<comment type="caution">
    <text evidence="1">The sequence shown here is derived from an EMBL/GenBank/DDBJ whole genome shotgun (WGS) entry which is preliminary data.</text>
</comment>
<evidence type="ECO:0000313" key="1">
    <source>
        <dbReference type="EMBL" id="KAK9698553.1"/>
    </source>
</evidence>
<dbReference type="EMBL" id="JBDFQZ010000008">
    <property type="protein sequence ID" value="KAK9698553.1"/>
    <property type="molecule type" value="Genomic_DNA"/>
</dbReference>
<gene>
    <name evidence="1" type="ORF">RND81_08G112700</name>
</gene>
<dbReference type="AlphaFoldDB" id="A0AAW1J688"/>
<reference evidence="1" key="1">
    <citation type="submission" date="2024-03" db="EMBL/GenBank/DDBJ databases">
        <title>WGS assembly of Saponaria officinalis var. Norfolk2.</title>
        <authorList>
            <person name="Jenkins J."/>
            <person name="Shu S."/>
            <person name="Grimwood J."/>
            <person name="Barry K."/>
            <person name="Goodstein D."/>
            <person name="Schmutz J."/>
            <person name="Leebens-Mack J."/>
            <person name="Osbourn A."/>
        </authorList>
    </citation>
    <scope>NUCLEOTIDE SEQUENCE [LARGE SCALE GENOMIC DNA]</scope>
    <source>
        <strain evidence="1">JIC</strain>
    </source>
</reference>
<protein>
    <submittedName>
        <fullName evidence="1">Uncharacterized protein</fullName>
    </submittedName>
</protein>